<dbReference type="SMART" id="SM00382">
    <property type="entry name" value="AAA"/>
    <property type="match status" value="1"/>
</dbReference>
<evidence type="ECO:0000256" key="2">
    <source>
        <dbReference type="ARBA" id="ARBA00022475"/>
    </source>
</evidence>
<feature type="domain" description="ABC transporter" evidence="7">
    <location>
        <begin position="12"/>
        <end position="256"/>
    </location>
</feature>
<dbReference type="InterPro" id="IPR003593">
    <property type="entry name" value="AAA+_ATPase"/>
</dbReference>
<dbReference type="GO" id="GO:0005524">
    <property type="term" value="F:ATP binding"/>
    <property type="evidence" value="ECO:0007669"/>
    <property type="project" value="UniProtKB-KW"/>
</dbReference>
<keyword evidence="2" id="KW-1003">Cell membrane</keyword>
<comment type="caution">
    <text evidence="8">The sequence shown here is derived from an EMBL/GenBank/DDBJ whole genome shotgun (WGS) entry which is preliminary data.</text>
</comment>
<keyword evidence="5" id="KW-1278">Translocase</keyword>
<dbReference type="PANTHER" id="PTHR43166">
    <property type="entry name" value="AMINO ACID IMPORT ATP-BINDING PROTEIN"/>
    <property type="match status" value="1"/>
</dbReference>
<keyword evidence="9" id="KW-1185">Reference proteome</keyword>
<proteinExistence type="predicted"/>
<dbReference type="PANTHER" id="PTHR43166:SF6">
    <property type="entry name" value="PHOSPHONATES IMPORT ATP-BINDING PROTEIN PHNC"/>
    <property type="match status" value="1"/>
</dbReference>
<evidence type="ECO:0000256" key="4">
    <source>
        <dbReference type="ARBA" id="ARBA00022840"/>
    </source>
</evidence>
<evidence type="ECO:0000259" key="7">
    <source>
        <dbReference type="PROSITE" id="PS50893"/>
    </source>
</evidence>
<reference evidence="8 9" key="1">
    <citation type="submission" date="2021-03" db="EMBL/GenBank/DDBJ databases">
        <title>Sequencing the genomes of 1000 actinobacteria strains.</title>
        <authorList>
            <person name="Klenk H.-P."/>
        </authorList>
    </citation>
    <scope>NUCLEOTIDE SEQUENCE [LARGE SCALE GENOMIC DNA]</scope>
    <source>
        <strain evidence="8 9">DSM 14566</strain>
    </source>
</reference>
<dbReference type="InterPro" id="IPR027417">
    <property type="entry name" value="P-loop_NTPase"/>
</dbReference>
<evidence type="ECO:0000313" key="8">
    <source>
        <dbReference type="EMBL" id="MBP2380288.1"/>
    </source>
</evidence>
<dbReference type="InterPro" id="IPR003439">
    <property type="entry name" value="ABC_transporter-like_ATP-bd"/>
</dbReference>
<dbReference type="InterPro" id="IPR050086">
    <property type="entry name" value="MetN_ABC_transporter-like"/>
</dbReference>
<evidence type="ECO:0000256" key="3">
    <source>
        <dbReference type="ARBA" id="ARBA00022741"/>
    </source>
</evidence>
<dbReference type="PROSITE" id="PS50893">
    <property type="entry name" value="ABC_TRANSPORTER_2"/>
    <property type="match status" value="1"/>
</dbReference>
<dbReference type="PROSITE" id="PS00211">
    <property type="entry name" value="ABC_TRANSPORTER_1"/>
    <property type="match status" value="1"/>
</dbReference>
<evidence type="ECO:0000313" key="9">
    <source>
        <dbReference type="Proteomes" id="UP001519290"/>
    </source>
</evidence>
<dbReference type="InterPro" id="IPR012693">
    <property type="entry name" value="ABC_transpr_PhnC"/>
</dbReference>
<keyword evidence="4 8" id="KW-0067">ATP-binding</keyword>
<dbReference type="NCBIfam" id="TIGR02315">
    <property type="entry name" value="ABC_phnC"/>
    <property type="match status" value="1"/>
</dbReference>
<dbReference type="Proteomes" id="UP001519290">
    <property type="component" value="Unassembled WGS sequence"/>
</dbReference>
<dbReference type="Pfam" id="PF00005">
    <property type="entry name" value="ABC_tran"/>
    <property type="match status" value="1"/>
</dbReference>
<name>A0ABS4WWE5_9MICO</name>
<dbReference type="Gene3D" id="3.40.50.300">
    <property type="entry name" value="P-loop containing nucleotide triphosphate hydrolases"/>
    <property type="match status" value="1"/>
</dbReference>
<accession>A0ABS4WWE5</accession>
<dbReference type="RefSeq" id="WP_209898031.1">
    <property type="nucleotide sequence ID" value="NZ_BAAAJW010000006.1"/>
</dbReference>
<keyword evidence="3" id="KW-0547">Nucleotide-binding</keyword>
<gene>
    <name evidence="8" type="ORF">JOF43_000245</name>
</gene>
<organism evidence="8 9">
    <name type="scientific">Brachybacterium sacelli</name>
    <dbReference type="NCBI Taxonomy" id="173364"/>
    <lineage>
        <taxon>Bacteria</taxon>
        <taxon>Bacillati</taxon>
        <taxon>Actinomycetota</taxon>
        <taxon>Actinomycetes</taxon>
        <taxon>Micrococcales</taxon>
        <taxon>Dermabacteraceae</taxon>
        <taxon>Brachybacterium</taxon>
    </lineage>
</organism>
<keyword evidence="1" id="KW-0813">Transport</keyword>
<evidence type="ECO:0000256" key="1">
    <source>
        <dbReference type="ARBA" id="ARBA00022448"/>
    </source>
</evidence>
<keyword evidence="6" id="KW-0472">Membrane</keyword>
<dbReference type="CDD" id="cd03256">
    <property type="entry name" value="ABC_PhnC_transporter"/>
    <property type="match status" value="1"/>
</dbReference>
<dbReference type="SUPFAM" id="SSF52540">
    <property type="entry name" value="P-loop containing nucleoside triphosphate hydrolases"/>
    <property type="match status" value="1"/>
</dbReference>
<evidence type="ECO:0000256" key="5">
    <source>
        <dbReference type="ARBA" id="ARBA00022967"/>
    </source>
</evidence>
<dbReference type="InterPro" id="IPR017871">
    <property type="entry name" value="ABC_transporter-like_CS"/>
</dbReference>
<evidence type="ECO:0000256" key="6">
    <source>
        <dbReference type="ARBA" id="ARBA00023136"/>
    </source>
</evidence>
<protein>
    <submittedName>
        <fullName evidence="8">Phosphonate transport system ATP-binding protein</fullName>
    </submittedName>
</protein>
<dbReference type="EMBL" id="JAGIOD010000001">
    <property type="protein sequence ID" value="MBP2380288.1"/>
    <property type="molecule type" value="Genomic_DNA"/>
</dbReference>
<sequence length="286" mass="30381">MTSTSRDDDPVISLRHVTKDFGQGVKGLDDLTLDLEAGSITALLGLSGSGKSTLLRHLNGLHAPTSGTVRVLGDTLGDLSAAQLRAKRRDLGMIFQSFGLVGPMSMLENVCTGALGTLRGPRLSLLMYPKRVRHEALRHLERVGLADRAHQRADTLSGGQQQRVAIARSLMQHPRVLLADEPVASLDPVSSGQILELLRALRDQDGLTIVTALHQVELALDIADRVVGLRSGHVVFDRATTGLSPRDAARIYDTVAAPTTAELESLTDLRAPARPAAAGAPAAARA</sequence>